<name>A0A328VSQ9_9CHLR</name>
<dbReference type="PROSITE" id="PS50879">
    <property type="entry name" value="RNASE_H_1"/>
    <property type="match status" value="1"/>
</dbReference>
<dbReference type="InterPro" id="IPR012337">
    <property type="entry name" value="RNaseH-like_sf"/>
</dbReference>
<evidence type="ECO:0000313" key="11">
    <source>
        <dbReference type="Proteomes" id="UP000248706"/>
    </source>
</evidence>
<dbReference type="PANTHER" id="PTHR10642:SF26">
    <property type="entry name" value="RIBONUCLEASE H1"/>
    <property type="match status" value="1"/>
</dbReference>
<evidence type="ECO:0000256" key="8">
    <source>
        <dbReference type="SAM" id="MobiDB-lite"/>
    </source>
</evidence>
<dbReference type="Proteomes" id="UP000248706">
    <property type="component" value="Unassembled WGS sequence"/>
</dbReference>
<dbReference type="GO" id="GO:0043137">
    <property type="term" value="P:DNA replication, removal of RNA primer"/>
    <property type="evidence" value="ECO:0007669"/>
    <property type="project" value="TreeGrafter"/>
</dbReference>
<feature type="compositionally biased region" description="Basic and acidic residues" evidence="8">
    <location>
        <begin position="202"/>
        <end position="218"/>
    </location>
</feature>
<keyword evidence="7" id="KW-0378">Hydrolase</keyword>
<evidence type="ECO:0000256" key="4">
    <source>
        <dbReference type="ARBA" id="ARBA00022722"/>
    </source>
</evidence>
<evidence type="ECO:0000256" key="2">
    <source>
        <dbReference type="ARBA" id="ARBA00005300"/>
    </source>
</evidence>
<gene>
    <name evidence="10" type="ORF">A4R35_22380</name>
</gene>
<dbReference type="InterPro" id="IPR050092">
    <property type="entry name" value="RNase_H"/>
</dbReference>
<keyword evidence="11" id="KW-1185">Reference proteome</keyword>
<evidence type="ECO:0000256" key="1">
    <source>
        <dbReference type="ARBA" id="ARBA00000077"/>
    </source>
</evidence>
<evidence type="ECO:0000313" key="10">
    <source>
        <dbReference type="EMBL" id="RAQ98304.1"/>
    </source>
</evidence>
<evidence type="ECO:0000256" key="7">
    <source>
        <dbReference type="ARBA" id="ARBA00022801"/>
    </source>
</evidence>
<dbReference type="AlphaFoldDB" id="A0A328VSQ9"/>
<dbReference type="InterPro" id="IPR036397">
    <property type="entry name" value="RNaseH_sf"/>
</dbReference>
<proteinExistence type="inferred from homology"/>
<comment type="catalytic activity">
    <reaction evidence="1">
        <text>Endonucleolytic cleavage to 5'-phosphomonoester.</text>
        <dbReference type="EC" id="3.1.26.4"/>
    </reaction>
</comment>
<dbReference type="GO" id="GO:0003676">
    <property type="term" value="F:nucleic acid binding"/>
    <property type="evidence" value="ECO:0007669"/>
    <property type="project" value="InterPro"/>
</dbReference>
<keyword evidence="4" id="KW-0540">Nuclease</keyword>
<dbReference type="Gene3D" id="3.30.420.10">
    <property type="entry name" value="Ribonuclease H-like superfamily/Ribonuclease H"/>
    <property type="match status" value="1"/>
</dbReference>
<accession>A0A328VSQ9</accession>
<dbReference type="EC" id="3.1.26.4" evidence="3"/>
<protein>
    <recommendedName>
        <fullName evidence="3">ribonuclease H</fullName>
        <ecNumber evidence="3">3.1.26.4</ecNumber>
    </recommendedName>
</protein>
<dbReference type="SUPFAM" id="SSF53098">
    <property type="entry name" value="Ribonuclease H-like"/>
    <property type="match status" value="1"/>
</dbReference>
<dbReference type="EMBL" id="MCIF01000002">
    <property type="protein sequence ID" value="RAQ98304.1"/>
    <property type="molecule type" value="Genomic_DNA"/>
</dbReference>
<dbReference type="GO" id="GO:0046872">
    <property type="term" value="F:metal ion binding"/>
    <property type="evidence" value="ECO:0007669"/>
    <property type="project" value="UniProtKB-KW"/>
</dbReference>
<dbReference type="GO" id="GO:0004523">
    <property type="term" value="F:RNA-DNA hybrid ribonuclease activity"/>
    <property type="evidence" value="ECO:0007669"/>
    <property type="project" value="UniProtKB-EC"/>
</dbReference>
<dbReference type="RefSeq" id="WP_112433478.1">
    <property type="nucleotide sequence ID" value="NZ_MCIF01000002.1"/>
</dbReference>
<evidence type="ECO:0000256" key="6">
    <source>
        <dbReference type="ARBA" id="ARBA00022759"/>
    </source>
</evidence>
<feature type="domain" description="RNase H type-1" evidence="9">
    <location>
        <begin position="31"/>
        <end position="176"/>
    </location>
</feature>
<keyword evidence="6" id="KW-0255">Endonuclease</keyword>
<comment type="caution">
    <text evidence="10">The sequence shown here is derived from an EMBL/GenBank/DDBJ whole genome shotgun (WGS) entry which is preliminary data.</text>
</comment>
<dbReference type="OrthoDB" id="7845843at2"/>
<evidence type="ECO:0000256" key="5">
    <source>
        <dbReference type="ARBA" id="ARBA00022723"/>
    </source>
</evidence>
<dbReference type="PANTHER" id="PTHR10642">
    <property type="entry name" value="RIBONUCLEASE H1"/>
    <property type="match status" value="1"/>
</dbReference>
<evidence type="ECO:0000259" key="9">
    <source>
        <dbReference type="PROSITE" id="PS50879"/>
    </source>
</evidence>
<keyword evidence="5" id="KW-0479">Metal-binding</keyword>
<feature type="region of interest" description="Disordered" evidence="8">
    <location>
        <begin position="189"/>
        <end position="220"/>
    </location>
</feature>
<dbReference type="InterPro" id="IPR002156">
    <property type="entry name" value="RNaseH_domain"/>
</dbReference>
<evidence type="ECO:0000256" key="3">
    <source>
        <dbReference type="ARBA" id="ARBA00012180"/>
    </source>
</evidence>
<dbReference type="Pfam" id="PF00075">
    <property type="entry name" value="RNase_H"/>
    <property type="match status" value="1"/>
</dbReference>
<organism evidence="10 11">
    <name type="scientific">Thermogemmatispora tikiterensis</name>
    <dbReference type="NCBI Taxonomy" id="1825093"/>
    <lineage>
        <taxon>Bacteria</taxon>
        <taxon>Bacillati</taxon>
        <taxon>Chloroflexota</taxon>
        <taxon>Ktedonobacteria</taxon>
        <taxon>Thermogemmatisporales</taxon>
        <taxon>Thermogemmatisporaceae</taxon>
        <taxon>Thermogemmatispora</taxon>
    </lineage>
</organism>
<sequence length="287" mass="31840">MSQETESLEWRSVKEALAGFSAEAVRSTLRRRPAVVAYTDGACIKNPGGPAGWSAILVPVERLDVPLSEIPAERIEAHGHIPPAATTTNNRAEIAALLAALSLAPPDRPLKIWSDSQYTIKVATGDYKARMNPDLWQLFHWLVNHRTAPLSFGWVRGHAGQALNERADELAGLGAWQDDRAAYEQWLRSQQPEARSGAVTRSEADQSRSGRQAADDGVRPSASELALMRDQVQELLTLLESGRIALKDNERQFLYNMAQRLRYPDFVPTAGQRNWLKGLSARARRTL</sequence>
<reference evidence="10 11" key="1">
    <citation type="submission" date="2016-08" db="EMBL/GenBank/DDBJ databases">
        <title>Analysis of Carbohydrate Active Enzymes in Thermogemmatispora T81 Reveals Carbohydrate Degradation Ability.</title>
        <authorList>
            <person name="Tomazini A."/>
            <person name="Lal S."/>
            <person name="Stott M."/>
            <person name="Henrissat B."/>
            <person name="Polikarpov I."/>
            <person name="Sparling R."/>
            <person name="Levin D.B."/>
        </authorList>
    </citation>
    <scope>NUCLEOTIDE SEQUENCE [LARGE SCALE GENOMIC DNA]</scope>
    <source>
        <strain evidence="10 11">T81</strain>
    </source>
</reference>
<comment type="similarity">
    <text evidence="2">Belongs to the RNase H family.</text>
</comment>